<gene>
    <name evidence="2" type="ORF">EHAR0213_LOCUS6509</name>
</gene>
<proteinExistence type="predicted"/>
<organism evidence="2">
    <name type="scientific">Euplotes harpa</name>
    <dbReference type="NCBI Taxonomy" id="151035"/>
    <lineage>
        <taxon>Eukaryota</taxon>
        <taxon>Sar</taxon>
        <taxon>Alveolata</taxon>
        <taxon>Ciliophora</taxon>
        <taxon>Intramacronucleata</taxon>
        <taxon>Spirotrichea</taxon>
        <taxon>Hypotrichia</taxon>
        <taxon>Euplotida</taxon>
        <taxon>Euplotidae</taxon>
        <taxon>Euplotes</taxon>
    </lineage>
</organism>
<reference evidence="2" key="1">
    <citation type="submission" date="2021-01" db="EMBL/GenBank/DDBJ databases">
        <authorList>
            <person name="Corre E."/>
            <person name="Pelletier E."/>
            <person name="Niang G."/>
            <person name="Scheremetjew M."/>
            <person name="Finn R."/>
            <person name="Kale V."/>
            <person name="Holt S."/>
            <person name="Cochrane G."/>
            <person name="Meng A."/>
            <person name="Brown T."/>
            <person name="Cohen L."/>
        </authorList>
    </citation>
    <scope>NUCLEOTIDE SEQUENCE</scope>
    <source>
        <strain evidence="2">FSP1.4</strain>
    </source>
</reference>
<dbReference type="SUPFAM" id="SSF54928">
    <property type="entry name" value="RNA-binding domain, RBD"/>
    <property type="match status" value="1"/>
</dbReference>
<feature type="compositionally biased region" description="Polar residues" evidence="1">
    <location>
        <begin position="283"/>
        <end position="295"/>
    </location>
</feature>
<dbReference type="GO" id="GO:0003676">
    <property type="term" value="F:nucleic acid binding"/>
    <property type="evidence" value="ECO:0007669"/>
    <property type="project" value="InterPro"/>
</dbReference>
<dbReference type="EMBL" id="HBII01015324">
    <property type="protein sequence ID" value="CAE0347598.1"/>
    <property type="molecule type" value="Transcribed_RNA"/>
</dbReference>
<feature type="region of interest" description="Disordered" evidence="1">
    <location>
        <begin position="24"/>
        <end position="54"/>
    </location>
</feature>
<dbReference type="InterPro" id="IPR035979">
    <property type="entry name" value="RBD_domain_sf"/>
</dbReference>
<feature type="region of interest" description="Disordered" evidence="1">
    <location>
        <begin position="275"/>
        <end position="295"/>
    </location>
</feature>
<evidence type="ECO:0000313" key="2">
    <source>
        <dbReference type="EMBL" id="CAE0347598.1"/>
    </source>
</evidence>
<protein>
    <submittedName>
        <fullName evidence="2">Uncharacterized protein</fullName>
    </submittedName>
</protein>
<feature type="compositionally biased region" description="Basic and acidic residues" evidence="1">
    <location>
        <begin position="37"/>
        <end position="54"/>
    </location>
</feature>
<evidence type="ECO:0000256" key="1">
    <source>
        <dbReference type="SAM" id="MobiDB-lite"/>
    </source>
</evidence>
<accession>A0A7S3NA93</accession>
<dbReference type="AlphaFoldDB" id="A0A7S3NA93"/>
<sequence length="295" mass="33791">MTKASLPTTSAAIITLRRSHLLRKGRGRSSEKSLMSRLREGHLSEKKAREEKRENNASDETICYMFGLPLEVTSEDLNNEFSKRQIHSPLKIEKIKKDDDFGNDCMYVCMTFDVAVSVDRLLEKAFTVFNKPVLVIPKVESMPVKKQIPFHQVLVTFSPTTPGFNLFNQNTAKQEIDYLTRFFNKHGDIVDLNLDYVPYCIVVTYTRHESVLRLIQSKTITYNSSTQDKYLLSLHKMNFVLPIRSNGWSILHDFTNKAGVDGKSKDETDKFDALQMEQKRDPSQNSIQNAQGNGE</sequence>
<name>A0A7S3NA93_9SPIT</name>